<sequence length="96" mass="11107">MFTDSDNQPLPDAQQISARRSKGKRFFNNEWRDMLQAAIYSHANGTDNVIVNLCCENNILAIRSNPYIFMAQRGYTEPAIDPTELFEEEYLDDEDL</sequence>
<comment type="caution">
    <text evidence="2">The sequence shown here is derived from an EMBL/GenBank/DDBJ whole genome shotgun (WGS) entry which is preliminary data.</text>
</comment>
<proteinExistence type="predicted"/>
<feature type="region of interest" description="Disordered" evidence="1">
    <location>
        <begin position="1"/>
        <end position="21"/>
    </location>
</feature>
<feature type="compositionally biased region" description="Polar residues" evidence="1">
    <location>
        <begin position="1"/>
        <end position="18"/>
    </location>
</feature>
<evidence type="ECO:0000256" key="1">
    <source>
        <dbReference type="SAM" id="MobiDB-lite"/>
    </source>
</evidence>
<accession>A0A645EIU0</accession>
<dbReference type="AlphaFoldDB" id="A0A645EIU0"/>
<reference evidence="2" key="1">
    <citation type="submission" date="2019-08" db="EMBL/GenBank/DDBJ databases">
        <authorList>
            <person name="Kucharzyk K."/>
            <person name="Murdoch R.W."/>
            <person name="Higgins S."/>
            <person name="Loffler F."/>
        </authorList>
    </citation>
    <scope>NUCLEOTIDE SEQUENCE</scope>
</reference>
<protein>
    <submittedName>
        <fullName evidence="2">Uncharacterized protein</fullName>
    </submittedName>
</protein>
<name>A0A645EIU0_9ZZZZ</name>
<dbReference type="EMBL" id="VSSQ01047908">
    <property type="protein sequence ID" value="MPN01935.1"/>
    <property type="molecule type" value="Genomic_DNA"/>
</dbReference>
<organism evidence="2">
    <name type="scientific">bioreactor metagenome</name>
    <dbReference type="NCBI Taxonomy" id="1076179"/>
    <lineage>
        <taxon>unclassified sequences</taxon>
        <taxon>metagenomes</taxon>
        <taxon>ecological metagenomes</taxon>
    </lineage>
</organism>
<gene>
    <name evidence="2" type="ORF">SDC9_149148</name>
</gene>
<evidence type="ECO:0000313" key="2">
    <source>
        <dbReference type="EMBL" id="MPN01935.1"/>
    </source>
</evidence>